<dbReference type="PANTHER" id="PTHR43370">
    <property type="entry name" value="SUGAR ABC TRANSPORTER INTEGRAL MEMBRANE PROTEIN-RELATED"/>
    <property type="match status" value="1"/>
</dbReference>
<feature type="transmembrane region" description="Helical" evidence="6">
    <location>
        <begin position="219"/>
        <end position="248"/>
    </location>
</feature>
<dbReference type="RefSeq" id="WP_126698186.1">
    <property type="nucleotide sequence ID" value="NZ_RWKW01000012.1"/>
</dbReference>
<feature type="transmembrane region" description="Helical" evidence="6">
    <location>
        <begin position="128"/>
        <end position="151"/>
    </location>
</feature>
<evidence type="ECO:0000256" key="2">
    <source>
        <dbReference type="ARBA" id="ARBA00022475"/>
    </source>
</evidence>
<evidence type="ECO:0000256" key="6">
    <source>
        <dbReference type="SAM" id="Phobius"/>
    </source>
</evidence>
<feature type="transmembrane region" description="Helical" evidence="6">
    <location>
        <begin position="260"/>
        <end position="279"/>
    </location>
</feature>
<accession>A0A3S0AB07</accession>
<feature type="transmembrane region" description="Helical" evidence="6">
    <location>
        <begin position="90"/>
        <end position="108"/>
    </location>
</feature>
<organism evidence="7 8">
    <name type="scientific">Aquibium carbonis</name>
    <dbReference type="NCBI Taxonomy" id="2495581"/>
    <lineage>
        <taxon>Bacteria</taxon>
        <taxon>Pseudomonadati</taxon>
        <taxon>Pseudomonadota</taxon>
        <taxon>Alphaproteobacteria</taxon>
        <taxon>Hyphomicrobiales</taxon>
        <taxon>Phyllobacteriaceae</taxon>
        <taxon>Aquibium</taxon>
    </lineage>
</organism>
<dbReference type="Pfam" id="PF02653">
    <property type="entry name" value="BPD_transp_2"/>
    <property type="match status" value="1"/>
</dbReference>
<proteinExistence type="predicted"/>
<dbReference type="GO" id="GO:0005886">
    <property type="term" value="C:plasma membrane"/>
    <property type="evidence" value="ECO:0007669"/>
    <property type="project" value="UniProtKB-SubCell"/>
</dbReference>
<dbReference type="GO" id="GO:0022857">
    <property type="term" value="F:transmembrane transporter activity"/>
    <property type="evidence" value="ECO:0007669"/>
    <property type="project" value="InterPro"/>
</dbReference>
<sequence length="298" mass="30475">MEDVVIAILRSGTPLVYVTLAGVIAQRAGVWHLGLEGLMITGACATIVGIVLTGSVVFALLVAVLICIAGSVLFWFVVEKLKANQIIAGLGLTGLGLGGTSLAIQSIFGSQAAISAPFGLPRLGAAFGAYGVLSVLVLVMPVVVFLCWVLLCRTRFGLRLAASGEHPFAARSVGVDPSAMRLAALVIGGALCALAGAELAAGSLQIFSQNMTAGRGFMGFAAVIFGAGHPLWATLAALFFAVVGALGIRAQLVFGDRVPHDLLLGLPYIATIFGVWLSARLRGGAKSATGGFGELRDS</sequence>
<evidence type="ECO:0000256" key="1">
    <source>
        <dbReference type="ARBA" id="ARBA00004651"/>
    </source>
</evidence>
<comment type="caution">
    <text evidence="7">The sequence shown here is derived from an EMBL/GenBank/DDBJ whole genome shotgun (WGS) entry which is preliminary data.</text>
</comment>
<evidence type="ECO:0000256" key="3">
    <source>
        <dbReference type="ARBA" id="ARBA00022692"/>
    </source>
</evidence>
<dbReference type="CDD" id="cd06580">
    <property type="entry name" value="TM_PBP1_transp_TpRbsC_like"/>
    <property type="match status" value="1"/>
</dbReference>
<evidence type="ECO:0000313" key="7">
    <source>
        <dbReference type="EMBL" id="RST87690.1"/>
    </source>
</evidence>
<dbReference type="Proteomes" id="UP000278398">
    <property type="component" value="Unassembled WGS sequence"/>
</dbReference>
<dbReference type="InterPro" id="IPR001851">
    <property type="entry name" value="ABC_transp_permease"/>
</dbReference>
<keyword evidence="3 6" id="KW-0812">Transmembrane</keyword>
<evidence type="ECO:0000256" key="5">
    <source>
        <dbReference type="ARBA" id="ARBA00023136"/>
    </source>
</evidence>
<dbReference type="OrthoDB" id="8070027at2"/>
<feature type="transmembrane region" description="Helical" evidence="6">
    <location>
        <begin position="6"/>
        <end position="26"/>
    </location>
</feature>
<keyword evidence="4 6" id="KW-1133">Transmembrane helix</keyword>
<evidence type="ECO:0000256" key="4">
    <source>
        <dbReference type="ARBA" id="ARBA00022989"/>
    </source>
</evidence>
<keyword evidence="2" id="KW-1003">Cell membrane</keyword>
<gene>
    <name evidence="7" type="ORF">EJC49_04060</name>
</gene>
<dbReference type="AlphaFoldDB" id="A0A3S0AB07"/>
<name>A0A3S0AB07_9HYPH</name>
<reference evidence="7 8" key="1">
    <citation type="submission" date="2018-12" db="EMBL/GenBank/DDBJ databases">
        <title>Mesorhizobium carbonis sp. nov., isolated from coal mine water.</title>
        <authorList>
            <person name="Xin W."/>
            <person name="Xu Z."/>
            <person name="Xiang F."/>
            <person name="Zhang J."/>
            <person name="Xi L."/>
            <person name="Liu J."/>
        </authorList>
    </citation>
    <scope>NUCLEOTIDE SEQUENCE [LARGE SCALE GENOMIC DNA]</scope>
    <source>
        <strain evidence="7 8">B2.3</strain>
    </source>
</reference>
<feature type="transmembrane region" description="Helical" evidence="6">
    <location>
        <begin position="58"/>
        <end position="78"/>
    </location>
</feature>
<protein>
    <submittedName>
        <fullName evidence="7">ABC transporter permease</fullName>
    </submittedName>
</protein>
<feature type="transmembrane region" description="Helical" evidence="6">
    <location>
        <begin position="33"/>
        <end position="52"/>
    </location>
</feature>
<dbReference type="PANTHER" id="PTHR43370:SF1">
    <property type="entry name" value="GUANOSINE ABC TRANSPORTER PERMEASE PROTEIN NUPQ"/>
    <property type="match status" value="1"/>
</dbReference>
<evidence type="ECO:0000313" key="8">
    <source>
        <dbReference type="Proteomes" id="UP000278398"/>
    </source>
</evidence>
<keyword evidence="8" id="KW-1185">Reference proteome</keyword>
<feature type="transmembrane region" description="Helical" evidence="6">
    <location>
        <begin position="182"/>
        <end position="207"/>
    </location>
</feature>
<comment type="subcellular location">
    <subcellularLocation>
        <location evidence="1">Cell membrane</location>
        <topology evidence="1">Multi-pass membrane protein</topology>
    </subcellularLocation>
</comment>
<keyword evidence="5 6" id="KW-0472">Membrane</keyword>
<dbReference type="EMBL" id="RWKW01000012">
    <property type="protein sequence ID" value="RST87690.1"/>
    <property type="molecule type" value="Genomic_DNA"/>
</dbReference>